<dbReference type="GO" id="GO:0030479">
    <property type="term" value="C:actin cortical patch"/>
    <property type="evidence" value="ECO:0007669"/>
    <property type="project" value="TreeGrafter"/>
</dbReference>
<name>A0A9P6ASZ7_9AGAM</name>
<dbReference type="PANTHER" id="PTHR28208:SF3">
    <property type="entry name" value="PHOSPHATIDATE PHOSPHATASE APP1"/>
    <property type="match status" value="1"/>
</dbReference>
<dbReference type="OrthoDB" id="2117591at2759"/>
<feature type="compositionally biased region" description="Basic and acidic residues" evidence="1">
    <location>
        <begin position="625"/>
        <end position="646"/>
    </location>
</feature>
<keyword evidence="4" id="KW-1185">Reference proteome</keyword>
<feature type="region of interest" description="Disordered" evidence="1">
    <location>
        <begin position="1"/>
        <end position="25"/>
    </location>
</feature>
<sequence length="794" mass="87598">MNPSHLNPRPSASPRPPTMASFRSWGRSAASSIKTSLNNVTNSVATVQANRSVNGPGESGFLSQVLDQLSRDRAQRREEEIKGQPKLALFPGWAVRRFPNSQNLSREDVQFDVDVFVSGYASSLRPPEYASRSQRAFMKIAKGFASLPKVPSNQSQTDIIDNQQPSRSTEDLLKLASLPPRPDEMTPEIEAKILTSHAQLVSAPLEPPRPSFLSGSDKPDGPKSEPPDEHDLPGLYNLNIGSSSSLPSSSTTVSTDPEGPTDVSIAEMSPSELLKLHANFDSRLQPFWSSVVTDGTVCVSLYPSTSNGQADRRHGAIAMAELPLSDQGYFGHIFRISYESLCTHPGGLRIAFGDRLMEHTIVATAELLSPVPQVETTRIARPLSVSYAPPAQSHLHYVAPGTQMTIPLADARVRVISDIDDTIKISNIPHGPRAVFRNVFVRNLDELAVPGMPEWYTSLSRRGVRFHYVSNSPFELLPVLSEFFRITGLPLGSLKLKYYGGKSLLKGLWEPAGERKRAGVIEIMEQFPESKFLLVGDSGEQDLELYVSLAKDFAGRGRHQILGIFIRDVTPQSDILDPIRHQFSSRPPSPVPYIYEGSSQIPSIDSASSSSYFSPTPPRNTPMDQSRRHSHETEEPEYLSHADDKNVYPVFSVPQDRGLTIHPSHQQQPQPHRAVSFPLQNPRSLRRDPEALTDTQIRSPIPPIVESPPRKGTAGTSSSAEPPWSLRPTLDKKRAELKMRIARARNEIPPGVIFKVFQNPEQCFSEVEDILSKHGVGPPDPHSTGGFWHDVDAS</sequence>
<organism evidence="3 4">
    <name type="scientific">Hydnum rufescens UP504</name>
    <dbReference type="NCBI Taxonomy" id="1448309"/>
    <lineage>
        <taxon>Eukaryota</taxon>
        <taxon>Fungi</taxon>
        <taxon>Dikarya</taxon>
        <taxon>Basidiomycota</taxon>
        <taxon>Agaricomycotina</taxon>
        <taxon>Agaricomycetes</taxon>
        <taxon>Cantharellales</taxon>
        <taxon>Hydnaceae</taxon>
        <taxon>Hydnum</taxon>
    </lineage>
</organism>
<dbReference type="Proteomes" id="UP000886523">
    <property type="component" value="Unassembled WGS sequence"/>
</dbReference>
<dbReference type="AlphaFoldDB" id="A0A9P6ASZ7"/>
<feature type="region of interest" description="Disordered" evidence="1">
    <location>
        <begin position="148"/>
        <end position="169"/>
    </location>
</feature>
<evidence type="ECO:0000313" key="3">
    <source>
        <dbReference type="EMBL" id="KAF9511383.1"/>
    </source>
</evidence>
<dbReference type="SUPFAM" id="SSF56784">
    <property type="entry name" value="HAD-like"/>
    <property type="match status" value="1"/>
</dbReference>
<evidence type="ECO:0000256" key="1">
    <source>
        <dbReference type="SAM" id="MobiDB-lite"/>
    </source>
</evidence>
<proteinExistence type="predicted"/>
<feature type="compositionally biased region" description="Polar residues" evidence="1">
    <location>
        <begin position="151"/>
        <end position="167"/>
    </location>
</feature>
<feature type="compositionally biased region" description="Low complexity" evidence="1">
    <location>
        <begin position="598"/>
        <end position="614"/>
    </location>
</feature>
<dbReference type="GO" id="GO:0008195">
    <property type="term" value="F:phosphatidate phosphatase activity"/>
    <property type="evidence" value="ECO:0007669"/>
    <property type="project" value="InterPro"/>
</dbReference>
<dbReference type="InterPro" id="IPR019236">
    <property type="entry name" value="APP1_cat"/>
</dbReference>
<comment type="caution">
    <text evidence="3">The sequence shown here is derived from an EMBL/GenBank/DDBJ whole genome shotgun (WGS) entry which is preliminary data.</text>
</comment>
<evidence type="ECO:0000313" key="4">
    <source>
        <dbReference type="Proteomes" id="UP000886523"/>
    </source>
</evidence>
<dbReference type="InterPro" id="IPR036412">
    <property type="entry name" value="HAD-like_sf"/>
</dbReference>
<dbReference type="InterPro" id="IPR052935">
    <property type="entry name" value="Mg2+_PAP"/>
</dbReference>
<protein>
    <recommendedName>
        <fullName evidence="2">Phosphatidate phosphatase APP1 catalytic domain-containing protein</fullName>
    </recommendedName>
</protein>
<feature type="region of interest" description="Disordered" evidence="1">
    <location>
        <begin position="200"/>
        <end position="262"/>
    </location>
</feature>
<feature type="compositionally biased region" description="Low complexity" evidence="1">
    <location>
        <begin position="662"/>
        <end position="672"/>
    </location>
</feature>
<accession>A0A9P6ASZ7</accession>
<feature type="domain" description="Phosphatidate phosphatase APP1 catalytic" evidence="2">
    <location>
        <begin position="413"/>
        <end position="568"/>
    </location>
</feature>
<reference evidence="3" key="1">
    <citation type="journal article" date="2020" name="Nat. Commun.">
        <title>Large-scale genome sequencing of mycorrhizal fungi provides insights into the early evolution of symbiotic traits.</title>
        <authorList>
            <person name="Miyauchi S."/>
            <person name="Kiss E."/>
            <person name="Kuo A."/>
            <person name="Drula E."/>
            <person name="Kohler A."/>
            <person name="Sanchez-Garcia M."/>
            <person name="Morin E."/>
            <person name="Andreopoulos B."/>
            <person name="Barry K.W."/>
            <person name="Bonito G."/>
            <person name="Buee M."/>
            <person name="Carver A."/>
            <person name="Chen C."/>
            <person name="Cichocki N."/>
            <person name="Clum A."/>
            <person name="Culley D."/>
            <person name="Crous P.W."/>
            <person name="Fauchery L."/>
            <person name="Girlanda M."/>
            <person name="Hayes R.D."/>
            <person name="Keri Z."/>
            <person name="LaButti K."/>
            <person name="Lipzen A."/>
            <person name="Lombard V."/>
            <person name="Magnuson J."/>
            <person name="Maillard F."/>
            <person name="Murat C."/>
            <person name="Nolan M."/>
            <person name="Ohm R.A."/>
            <person name="Pangilinan J."/>
            <person name="Pereira M.F."/>
            <person name="Perotto S."/>
            <person name="Peter M."/>
            <person name="Pfister S."/>
            <person name="Riley R."/>
            <person name="Sitrit Y."/>
            <person name="Stielow J.B."/>
            <person name="Szollosi G."/>
            <person name="Zifcakova L."/>
            <person name="Stursova M."/>
            <person name="Spatafora J.W."/>
            <person name="Tedersoo L."/>
            <person name="Vaario L.M."/>
            <person name="Yamada A."/>
            <person name="Yan M."/>
            <person name="Wang P."/>
            <person name="Xu J."/>
            <person name="Bruns T."/>
            <person name="Baldrian P."/>
            <person name="Vilgalys R."/>
            <person name="Dunand C."/>
            <person name="Henrissat B."/>
            <person name="Grigoriev I.V."/>
            <person name="Hibbett D."/>
            <person name="Nagy L.G."/>
            <person name="Martin F.M."/>
        </authorList>
    </citation>
    <scope>NUCLEOTIDE SEQUENCE</scope>
    <source>
        <strain evidence="3">UP504</strain>
    </source>
</reference>
<feature type="region of interest" description="Disordered" evidence="1">
    <location>
        <begin position="579"/>
        <end position="731"/>
    </location>
</feature>
<gene>
    <name evidence="3" type="ORF">BS47DRAFT_1486933</name>
</gene>
<feature type="compositionally biased region" description="Basic and acidic residues" evidence="1">
    <location>
        <begin position="217"/>
        <end position="232"/>
    </location>
</feature>
<evidence type="ECO:0000259" key="2">
    <source>
        <dbReference type="Pfam" id="PF09949"/>
    </source>
</evidence>
<dbReference type="EMBL" id="MU129001">
    <property type="protein sequence ID" value="KAF9511383.1"/>
    <property type="molecule type" value="Genomic_DNA"/>
</dbReference>
<dbReference type="Pfam" id="PF09949">
    <property type="entry name" value="APP1_cat"/>
    <property type="match status" value="1"/>
</dbReference>
<dbReference type="PANTHER" id="PTHR28208">
    <property type="entry name" value="PHOSPHATIDATE PHOSPHATASE APP1"/>
    <property type="match status" value="1"/>
</dbReference>
<feature type="compositionally biased region" description="Low complexity" evidence="1">
    <location>
        <begin position="242"/>
        <end position="255"/>
    </location>
</feature>